<gene>
    <name evidence="3" type="ORF">GDO78_021648</name>
</gene>
<dbReference type="PANTHER" id="PTHR15715:SF17">
    <property type="entry name" value="CENTROSOMAL PROTEIN OF 170 KDA"/>
    <property type="match status" value="1"/>
</dbReference>
<comment type="similarity">
    <text evidence="1">Belongs to the CEP170 family.</text>
</comment>
<evidence type="ECO:0000256" key="1">
    <source>
        <dbReference type="ARBA" id="ARBA00010436"/>
    </source>
</evidence>
<dbReference type="PANTHER" id="PTHR15715">
    <property type="entry name" value="CENTROSOMAL PROTEIN OF 170 KDA"/>
    <property type="match status" value="1"/>
</dbReference>
<dbReference type="Pfam" id="PF15308">
    <property type="entry name" value="CEP170_C"/>
    <property type="match status" value="1"/>
</dbReference>
<protein>
    <recommendedName>
        <fullName evidence="2">CEP170 C-terminal domain-containing protein</fullName>
    </recommendedName>
</protein>
<sequence>MGDSLLLSSVFQFSRKIRETIDKTTNKIRLLFKDKEKNWDDIERKLRAESEVPILKTSSAEILSILQELKRIENQLQVINAMIDPDGSLDVQNALGFGTSLPLVQGNFNQSSSTHPIISAIPSHCQRESRTSRQNTTLVSSGMDGAEANVHFGTALNRFNPDGKEDSTLHE</sequence>
<evidence type="ECO:0000259" key="2">
    <source>
        <dbReference type="Pfam" id="PF15308"/>
    </source>
</evidence>
<keyword evidence="4" id="KW-1185">Reference proteome</keyword>
<accession>A0A8J6EGX3</accession>
<name>A0A8J6EGX3_ELECQ</name>
<dbReference type="Proteomes" id="UP000770717">
    <property type="component" value="Unassembled WGS sequence"/>
</dbReference>
<dbReference type="AlphaFoldDB" id="A0A8J6EGX3"/>
<dbReference type="InterPro" id="IPR051176">
    <property type="entry name" value="Cent_Immune-Sig_Mod"/>
</dbReference>
<organism evidence="3 4">
    <name type="scientific">Eleutherodactylus coqui</name>
    <name type="common">Puerto Rican coqui</name>
    <dbReference type="NCBI Taxonomy" id="57060"/>
    <lineage>
        <taxon>Eukaryota</taxon>
        <taxon>Metazoa</taxon>
        <taxon>Chordata</taxon>
        <taxon>Craniata</taxon>
        <taxon>Vertebrata</taxon>
        <taxon>Euteleostomi</taxon>
        <taxon>Amphibia</taxon>
        <taxon>Batrachia</taxon>
        <taxon>Anura</taxon>
        <taxon>Neobatrachia</taxon>
        <taxon>Hyloidea</taxon>
        <taxon>Eleutherodactylidae</taxon>
        <taxon>Eleutherodactylinae</taxon>
        <taxon>Eleutherodactylus</taxon>
        <taxon>Eleutherodactylus</taxon>
    </lineage>
</organism>
<dbReference type="InterPro" id="IPR029300">
    <property type="entry name" value="CEP170_C"/>
</dbReference>
<evidence type="ECO:0000313" key="4">
    <source>
        <dbReference type="Proteomes" id="UP000770717"/>
    </source>
</evidence>
<evidence type="ECO:0000313" key="3">
    <source>
        <dbReference type="EMBL" id="KAG9468928.1"/>
    </source>
</evidence>
<dbReference type="EMBL" id="WNTK01000682">
    <property type="protein sequence ID" value="KAG9468928.1"/>
    <property type="molecule type" value="Genomic_DNA"/>
</dbReference>
<dbReference type="GO" id="GO:0005814">
    <property type="term" value="C:centriole"/>
    <property type="evidence" value="ECO:0007669"/>
    <property type="project" value="TreeGrafter"/>
</dbReference>
<feature type="domain" description="CEP170 C-terminal" evidence="2">
    <location>
        <begin position="1"/>
        <end position="93"/>
    </location>
</feature>
<comment type="caution">
    <text evidence="3">The sequence shown here is derived from an EMBL/GenBank/DDBJ whole genome shotgun (WGS) entry which is preliminary data.</text>
</comment>
<dbReference type="OrthoDB" id="444265at2759"/>
<reference evidence="3" key="1">
    <citation type="thesis" date="2020" institute="ProQuest LLC" country="789 East Eisenhower Parkway, Ann Arbor, MI, USA">
        <title>Comparative Genomics and Chromosome Evolution.</title>
        <authorList>
            <person name="Mudd A.B."/>
        </authorList>
    </citation>
    <scope>NUCLEOTIDE SEQUENCE</scope>
    <source>
        <strain evidence="3">HN-11 Male</strain>
        <tissue evidence="3">Kidney and liver</tissue>
    </source>
</reference>
<proteinExistence type="inferred from homology"/>